<evidence type="ECO:0000256" key="1">
    <source>
        <dbReference type="ARBA" id="ARBA00023118"/>
    </source>
</evidence>
<dbReference type="Pfam" id="PF03787">
    <property type="entry name" value="RAMPs"/>
    <property type="match status" value="2"/>
</dbReference>
<dbReference type="PANTHER" id="PTHR35579">
    <property type="entry name" value="CRISPR SYSTEM CMS ENDORIBONUCLEASE CSM3"/>
    <property type="match status" value="1"/>
</dbReference>
<protein>
    <recommendedName>
        <fullName evidence="3">CRISPR type III-associated protein domain-containing protein</fullName>
    </recommendedName>
</protein>
<feature type="compositionally biased region" description="Basic and acidic residues" evidence="2">
    <location>
        <begin position="77"/>
        <end position="86"/>
    </location>
</feature>
<reference evidence="4" key="1">
    <citation type="submission" date="2020-10" db="EMBL/GenBank/DDBJ databases">
        <authorList>
            <person name="Gilroy R."/>
        </authorList>
    </citation>
    <scope>NUCLEOTIDE SEQUENCE</scope>
    <source>
        <strain evidence="4">ChiW13-3771</strain>
    </source>
</reference>
<name>A0A9D1JCT1_9FIRM</name>
<dbReference type="GO" id="GO:0051607">
    <property type="term" value="P:defense response to virus"/>
    <property type="evidence" value="ECO:0007669"/>
    <property type="project" value="UniProtKB-KW"/>
</dbReference>
<comment type="caution">
    <text evidence="4">The sequence shown here is derived from an EMBL/GenBank/DDBJ whole genome shotgun (WGS) entry which is preliminary data.</text>
</comment>
<evidence type="ECO:0000313" key="5">
    <source>
        <dbReference type="Proteomes" id="UP000824201"/>
    </source>
</evidence>
<dbReference type="InterPro" id="IPR052216">
    <property type="entry name" value="CRISPR_Csm3_endoribonuclease"/>
</dbReference>
<dbReference type="PANTHER" id="PTHR35579:SF6">
    <property type="entry name" value="DUF324 DOMAIN-CONTAINING PROTEIN"/>
    <property type="match status" value="1"/>
</dbReference>
<proteinExistence type="predicted"/>
<evidence type="ECO:0000313" key="4">
    <source>
        <dbReference type="EMBL" id="HIR88259.1"/>
    </source>
</evidence>
<keyword evidence="1" id="KW-0051">Antiviral defense</keyword>
<sequence length="475" mass="53293">MKAQYNQVGKYIITAKCETPLHIGSAVGDKSEVLTHPVENVPFIQATSLAGVFRDYYQCTYEESHPEKIFGGSQKNQQEDQQKEQQEELTGSKIRFSDGAFLKPKELVMELRPRVKINSQTGTVAAEKVEGTDQQSGQKFEIEYVAAGAKFQFTVYLYDNGEEDRNFKMCLANIWQSNIQFGGQKSNGCGYISIEKVLYKKFDLTKEEDRNKWFQEDCLEYKDILEDNEYKDILKGDEYKAIQAKISKNFSYDIKITAKTDGELLVKGIAVTDLSDNAPDAMNIQNGAGEYIIPASSLKGAIRNRMEMIAAYKGIEKKIIDSIFGKAPNLRKDEEGTKGIISFHDTVIGKQEDNDNAANRIRIQIDKFTGGVKNSALFNERYASGDLTMNIRINQNKEYADAACGLLVLALRDMANGQVTVGSGYSIGKGFIDIKEIQITDKDHKICTISFANKKIEGEDILNTCFNALKEEIKK</sequence>
<dbReference type="InterPro" id="IPR005537">
    <property type="entry name" value="RAMP_III_fam"/>
</dbReference>
<evidence type="ECO:0000259" key="3">
    <source>
        <dbReference type="Pfam" id="PF03787"/>
    </source>
</evidence>
<accession>A0A9D1JCT1</accession>
<dbReference type="CDD" id="cd09726">
    <property type="entry name" value="RAMP_I_III"/>
    <property type="match status" value="2"/>
</dbReference>
<dbReference type="EMBL" id="DVHN01000052">
    <property type="protein sequence ID" value="HIR88259.1"/>
    <property type="molecule type" value="Genomic_DNA"/>
</dbReference>
<gene>
    <name evidence="4" type="ORF">IAC96_04835</name>
</gene>
<dbReference type="Proteomes" id="UP000824201">
    <property type="component" value="Unassembled WGS sequence"/>
</dbReference>
<feature type="domain" description="CRISPR type III-associated protein" evidence="3">
    <location>
        <begin position="275"/>
        <end position="432"/>
    </location>
</feature>
<evidence type="ECO:0000256" key="2">
    <source>
        <dbReference type="SAM" id="MobiDB-lite"/>
    </source>
</evidence>
<dbReference type="AlphaFoldDB" id="A0A9D1JCT1"/>
<feature type="region of interest" description="Disordered" evidence="2">
    <location>
        <begin position="68"/>
        <end position="89"/>
    </location>
</feature>
<reference evidence="4" key="2">
    <citation type="journal article" date="2021" name="PeerJ">
        <title>Extensive microbial diversity within the chicken gut microbiome revealed by metagenomics and culture.</title>
        <authorList>
            <person name="Gilroy R."/>
            <person name="Ravi A."/>
            <person name="Getino M."/>
            <person name="Pursley I."/>
            <person name="Horton D.L."/>
            <person name="Alikhan N.F."/>
            <person name="Baker D."/>
            <person name="Gharbi K."/>
            <person name="Hall N."/>
            <person name="Watson M."/>
            <person name="Adriaenssens E.M."/>
            <person name="Foster-Nyarko E."/>
            <person name="Jarju S."/>
            <person name="Secka A."/>
            <person name="Antonio M."/>
            <person name="Oren A."/>
            <person name="Chaudhuri R.R."/>
            <person name="La Ragione R."/>
            <person name="Hildebrand F."/>
            <person name="Pallen M.J."/>
        </authorList>
    </citation>
    <scope>NUCLEOTIDE SEQUENCE</scope>
    <source>
        <strain evidence="4">ChiW13-3771</strain>
    </source>
</reference>
<organism evidence="4 5">
    <name type="scientific">Candidatus Fimimorpha faecalis</name>
    <dbReference type="NCBI Taxonomy" id="2840824"/>
    <lineage>
        <taxon>Bacteria</taxon>
        <taxon>Bacillati</taxon>
        <taxon>Bacillota</taxon>
        <taxon>Clostridia</taxon>
        <taxon>Eubacteriales</taxon>
        <taxon>Candidatus Fimimorpha</taxon>
    </lineage>
</organism>
<feature type="domain" description="CRISPR type III-associated protein" evidence="3">
    <location>
        <begin position="14"/>
        <end position="192"/>
    </location>
</feature>